<evidence type="ECO:0000256" key="10">
    <source>
        <dbReference type="ARBA" id="ARBA00023077"/>
    </source>
</evidence>
<keyword evidence="13 14" id="KW-0998">Cell outer membrane</keyword>
<evidence type="ECO:0000259" key="18">
    <source>
        <dbReference type="Pfam" id="PF07715"/>
    </source>
</evidence>
<protein>
    <submittedName>
        <fullName evidence="19">Iron complex outermembrane recepter protein</fullName>
    </submittedName>
</protein>
<dbReference type="InterPro" id="IPR037066">
    <property type="entry name" value="Plug_dom_sf"/>
</dbReference>
<organism evidence="19 20">
    <name type="scientific">Cruoricaptor ignavus</name>
    <dbReference type="NCBI Taxonomy" id="1118202"/>
    <lineage>
        <taxon>Bacteria</taxon>
        <taxon>Pseudomonadati</taxon>
        <taxon>Bacteroidota</taxon>
        <taxon>Flavobacteriia</taxon>
        <taxon>Flavobacteriales</taxon>
        <taxon>Weeksellaceae</taxon>
        <taxon>Cruoricaptor</taxon>
    </lineage>
</organism>
<evidence type="ECO:0000256" key="12">
    <source>
        <dbReference type="ARBA" id="ARBA00023170"/>
    </source>
</evidence>
<dbReference type="GO" id="GO:0015891">
    <property type="term" value="P:siderophore transport"/>
    <property type="evidence" value="ECO:0007669"/>
    <property type="project" value="InterPro"/>
</dbReference>
<evidence type="ECO:0000256" key="13">
    <source>
        <dbReference type="ARBA" id="ARBA00023237"/>
    </source>
</evidence>
<dbReference type="AlphaFoldDB" id="A0A1M6A540"/>
<keyword evidence="7 16" id="KW-0732">Signal</keyword>
<dbReference type="GO" id="GO:0038023">
    <property type="term" value="F:signaling receptor activity"/>
    <property type="evidence" value="ECO:0007669"/>
    <property type="project" value="InterPro"/>
</dbReference>
<feature type="domain" description="TonB-dependent receptor plug" evidence="18">
    <location>
        <begin position="57"/>
        <end position="154"/>
    </location>
</feature>
<dbReference type="CDD" id="cd01347">
    <property type="entry name" value="ligand_gated_channel"/>
    <property type="match status" value="1"/>
</dbReference>
<dbReference type="STRING" id="1118202.SAMN05443429_101150"/>
<evidence type="ECO:0000256" key="7">
    <source>
        <dbReference type="ARBA" id="ARBA00022729"/>
    </source>
</evidence>
<evidence type="ECO:0000259" key="17">
    <source>
        <dbReference type="Pfam" id="PF00593"/>
    </source>
</evidence>
<dbReference type="Gene3D" id="2.170.130.10">
    <property type="entry name" value="TonB-dependent receptor, plug domain"/>
    <property type="match status" value="1"/>
</dbReference>
<evidence type="ECO:0000256" key="11">
    <source>
        <dbReference type="ARBA" id="ARBA00023136"/>
    </source>
</evidence>
<dbReference type="PANTHER" id="PTHR32552:SF68">
    <property type="entry name" value="FERRICHROME OUTER MEMBRANE TRANSPORTER_PHAGE RECEPTOR"/>
    <property type="match status" value="1"/>
</dbReference>
<dbReference type="Pfam" id="PF00593">
    <property type="entry name" value="TonB_dep_Rec_b-barrel"/>
    <property type="match status" value="1"/>
</dbReference>
<keyword evidence="11 14" id="KW-0472">Membrane</keyword>
<name>A0A1M6A540_9FLAO</name>
<evidence type="ECO:0000313" key="20">
    <source>
        <dbReference type="Proteomes" id="UP000184335"/>
    </source>
</evidence>
<evidence type="ECO:0000256" key="6">
    <source>
        <dbReference type="ARBA" id="ARBA00022692"/>
    </source>
</evidence>
<gene>
    <name evidence="19" type="ORF">SAMN05443429_101150</name>
</gene>
<dbReference type="InterPro" id="IPR036942">
    <property type="entry name" value="Beta-barrel_TonB_sf"/>
</dbReference>
<proteinExistence type="inferred from homology"/>
<dbReference type="Proteomes" id="UP000184335">
    <property type="component" value="Unassembled WGS sequence"/>
</dbReference>
<dbReference type="EMBL" id="FQYI01000001">
    <property type="protein sequence ID" value="SHI31560.1"/>
    <property type="molecule type" value="Genomic_DNA"/>
</dbReference>
<evidence type="ECO:0000256" key="16">
    <source>
        <dbReference type="SAM" id="SignalP"/>
    </source>
</evidence>
<dbReference type="RefSeq" id="WP_073177399.1">
    <property type="nucleotide sequence ID" value="NZ_FQYI01000001.1"/>
</dbReference>
<evidence type="ECO:0000256" key="8">
    <source>
        <dbReference type="ARBA" id="ARBA00023004"/>
    </source>
</evidence>
<comment type="similarity">
    <text evidence="2 14 15">Belongs to the TonB-dependent receptor family.</text>
</comment>
<keyword evidence="9" id="KW-0406">Ion transport</keyword>
<keyword evidence="3 14" id="KW-0813">Transport</keyword>
<feature type="chain" id="PRO_5012748222" evidence="16">
    <location>
        <begin position="19"/>
        <end position="737"/>
    </location>
</feature>
<dbReference type="GO" id="GO:0009279">
    <property type="term" value="C:cell outer membrane"/>
    <property type="evidence" value="ECO:0007669"/>
    <property type="project" value="UniProtKB-SubCell"/>
</dbReference>
<dbReference type="GO" id="GO:0015344">
    <property type="term" value="F:siderophore uptake transmembrane transporter activity"/>
    <property type="evidence" value="ECO:0007669"/>
    <property type="project" value="TreeGrafter"/>
</dbReference>
<dbReference type="InterPro" id="IPR000531">
    <property type="entry name" value="Beta-barrel_TonB"/>
</dbReference>
<keyword evidence="4 14" id="KW-1134">Transmembrane beta strand</keyword>
<dbReference type="PROSITE" id="PS52016">
    <property type="entry name" value="TONB_DEPENDENT_REC_3"/>
    <property type="match status" value="1"/>
</dbReference>
<dbReference type="OrthoDB" id="9775095at2"/>
<keyword evidence="8" id="KW-0408">Iron</keyword>
<sequence length="737" mass="83077">MKKTFFAAALIASYFASAQIVKTDTIDSKKIEPVELFGVKNRQPEGLEIITRMPLKTRDQIQSISVLSTKVIEDLGGLTLTDVVKNVPGVTQFSSYGGTKESMTLRGFRGVPVLKNGVKMETDFRRSGMLTDMQGVETIQVIKGSAAITQGIGNGLGDAGGVINIVTKKPHFINAGSVGFRAGSWDNYRPFFDVQRVLDSQGRVAFRLNGAYQKGNSFRHLVEKESFYINPSIAFRPDDKTEIVAEMDYFNGDNTPDQGTRNIAPESIYALYTMPKDKFMGFKDDNNHTENFNYAITVNRKLNDNFKLRAAYFNNDYYQDLVMASIITPKGTRTDYAKFLRNRTRTEKHDRNQTFQMDFIGKDVKTGPLKHTFQIGGDFSQVALNQWSYDYPTLKKAGNVVYIDEINLLENISNELPAPPQGKQWEFTNRKESKTPIAPTFGFMAQDVMTINKYVKTSLGIRYSRLNGAINKENNDAWNPSFGILVSPVENVSVFGSYTNTTSLRGANNKKQDGSLIGPQKTNQFEAGIKSDWFNERLRFNVTYFNINTANLSYEVLNQNFQSYNPRIYELAGNLKRSGVEIEAIGRILPNLQVMAGWAYLDARYQNSPAYIDNSRPSNAPWNTANGWLNYKFSQGALRGLDLGFGAYYIGARPTNEWTKRTVIQGHANQIQAGVKPLEMKAYTTLDAQIGYEFKNFAVRIFANNLTNEVNYTSYYRGGYIDQIAPRNYSGQVIFKF</sequence>
<feature type="domain" description="TonB-dependent receptor-like beta-barrel" evidence="17">
    <location>
        <begin position="248"/>
        <end position="706"/>
    </location>
</feature>
<dbReference type="InterPro" id="IPR010105">
    <property type="entry name" value="TonB_sidphr_rcpt"/>
</dbReference>
<evidence type="ECO:0000313" key="19">
    <source>
        <dbReference type="EMBL" id="SHI31560.1"/>
    </source>
</evidence>
<evidence type="ECO:0000256" key="1">
    <source>
        <dbReference type="ARBA" id="ARBA00004571"/>
    </source>
</evidence>
<dbReference type="InterPro" id="IPR039426">
    <property type="entry name" value="TonB-dep_rcpt-like"/>
</dbReference>
<dbReference type="SUPFAM" id="SSF56935">
    <property type="entry name" value="Porins"/>
    <property type="match status" value="1"/>
</dbReference>
<keyword evidence="5" id="KW-0410">Iron transport</keyword>
<feature type="signal peptide" evidence="16">
    <location>
        <begin position="1"/>
        <end position="18"/>
    </location>
</feature>
<dbReference type="Gene3D" id="2.40.170.20">
    <property type="entry name" value="TonB-dependent receptor, beta-barrel domain"/>
    <property type="match status" value="1"/>
</dbReference>
<keyword evidence="12" id="KW-0675">Receptor</keyword>
<evidence type="ECO:0000256" key="3">
    <source>
        <dbReference type="ARBA" id="ARBA00022448"/>
    </source>
</evidence>
<evidence type="ECO:0000256" key="5">
    <source>
        <dbReference type="ARBA" id="ARBA00022496"/>
    </source>
</evidence>
<dbReference type="Pfam" id="PF07715">
    <property type="entry name" value="Plug"/>
    <property type="match status" value="1"/>
</dbReference>
<dbReference type="PANTHER" id="PTHR32552">
    <property type="entry name" value="FERRICHROME IRON RECEPTOR-RELATED"/>
    <property type="match status" value="1"/>
</dbReference>
<evidence type="ECO:0000256" key="9">
    <source>
        <dbReference type="ARBA" id="ARBA00023065"/>
    </source>
</evidence>
<keyword evidence="6 14" id="KW-0812">Transmembrane</keyword>
<keyword evidence="10 15" id="KW-0798">TonB box</keyword>
<comment type="subcellular location">
    <subcellularLocation>
        <location evidence="1 14">Cell outer membrane</location>
        <topology evidence="1 14">Multi-pass membrane protein</topology>
    </subcellularLocation>
</comment>
<reference evidence="19 20" key="1">
    <citation type="submission" date="2016-11" db="EMBL/GenBank/DDBJ databases">
        <authorList>
            <person name="Jaros S."/>
            <person name="Januszkiewicz K."/>
            <person name="Wedrychowicz H."/>
        </authorList>
    </citation>
    <scope>NUCLEOTIDE SEQUENCE [LARGE SCALE GENOMIC DNA]</scope>
    <source>
        <strain evidence="19 20">DSM 25479</strain>
    </source>
</reference>
<accession>A0A1M6A540</accession>
<dbReference type="NCBIfam" id="TIGR01783">
    <property type="entry name" value="TonB-siderophor"/>
    <property type="match status" value="1"/>
</dbReference>
<keyword evidence="20" id="KW-1185">Reference proteome</keyword>
<evidence type="ECO:0000256" key="2">
    <source>
        <dbReference type="ARBA" id="ARBA00009810"/>
    </source>
</evidence>
<evidence type="ECO:0000256" key="15">
    <source>
        <dbReference type="RuleBase" id="RU003357"/>
    </source>
</evidence>
<evidence type="ECO:0000256" key="4">
    <source>
        <dbReference type="ARBA" id="ARBA00022452"/>
    </source>
</evidence>
<evidence type="ECO:0000256" key="14">
    <source>
        <dbReference type="PROSITE-ProRule" id="PRU01360"/>
    </source>
</evidence>
<dbReference type="InterPro" id="IPR012910">
    <property type="entry name" value="Plug_dom"/>
</dbReference>